<reference evidence="8 9" key="1">
    <citation type="submission" date="2019-06" db="EMBL/GenBank/DDBJ databases">
        <title>Wine fermentation using esterase from Monascus purpureus.</title>
        <authorList>
            <person name="Geng C."/>
            <person name="Zhang Y."/>
        </authorList>
    </citation>
    <scope>NUCLEOTIDE SEQUENCE [LARGE SCALE GENOMIC DNA]</scope>
    <source>
        <strain evidence="8">HQ1</strain>
    </source>
</reference>
<feature type="region of interest" description="Disordered" evidence="5">
    <location>
        <begin position="1"/>
        <end position="64"/>
    </location>
</feature>
<gene>
    <name evidence="8" type="ORF">MPDQ_006165</name>
</gene>
<dbReference type="GO" id="GO:0061630">
    <property type="term" value="F:ubiquitin protein ligase activity"/>
    <property type="evidence" value="ECO:0007669"/>
    <property type="project" value="TreeGrafter"/>
</dbReference>
<dbReference type="PROSITE" id="PS00518">
    <property type="entry name" value="ZF_RING_1"/>
    <property type="match status" value="1"/>
</dbReference>
<dbReference type="SMART" id="SM00184">
    <property type="entry name" value="RING"/>
    <property type="match status" value="2"/>
</dbReference>
<organism evidence="8 9">
    <name type="scientific">Monascus purpureus</name>
    <name type="common">Red mold</name>
    <name type="synonym">Monascus anka</name>
    <dbReference type="NCBI Taxonomy" id="5098"/>
    <lineage>
        <taxon>Eukaryota</taxon>
        <taxon>Fungi</taxon>
        <taxon>Dikarya</taxon>
        <taxon>Ascomycota</taxon>
        <taxon>Pezizomycotina</taxon>
        <taxon>Eurotiomycetes</taxon>
        <taxon>Eurotiomycetidae</taxon>
        <taxon>Eurotiales</taxon>
        <taxon>Aspergillaceae</taxon>
        <taxon>Monascus</taxon>
    </lineage>
</organism>
<dbReference type="Gene3D" id="1.20.58.1480">
    <property type="match status" value="1"/>
</dbReference>
<feature type="domain" description="RING-type" evidence="6">
    <location>
        <begin position="281"/>
        <end position="319"/>
    </location>
</feature>
<dbReference type="AlphaFoldDB" id="A0A507R5H8"/>
<dbReference type="SMART" id="SM00464">
    <property type="entry name" value="LON"/>
    <property type="match status" value="1"/>
</dbReference>
<protein>
    <recommendedName>
        <fullName evidence="10">LON peptidase N-terminal domain and RING finger protein 3</fullName>
    </recommendedName>
</protein>
<keyword evidence="3" id="KW-0862">Zinc</keyword>
<evidence type="ECO:0008006" key="10">
    <source>
        <dbReference type="Google" id="ProtNLM"/>
    </source>
</evidence>
<dbReference type="InterPro" id="IPR046336">
    <property type="entry name" value="Lon_prtase_N_sf"/>
</dbReference>
<feature type="region of interest" description="Disordered" evidence="5">
    <location>
        <begin position="693"/>
        <end position="733"/>
    </location>
</feature>
<dbReference type="GO" id="GO:0008270">
    <property type="term" value="F:zinc ion binding"/>
    <property type="evidence" value="ECO:0007669"/>
    <property type="project" value="UniProtKB-KW"/>
</dbReference>
<dbReference type="Gene3D" id="2.30.130.40">
    <property type="entry name" value="LON domain-like"/>
    <property type="match status" value="1"/>
</dbReference>
<dbReference type="PROSITE" id="PS51787">
    <property type="entry name" value="LON_N"/>
    <property type="match status" value="1"/>
</dbReference>
<accession>A0A507R5H8</accession>
<keyword evidence="1" id="KW-0479">Metal-binding</keyword>
<dbReference type="Proteomes" id="UP000319663">
    <property type="component" value="Unassembled WGS sequence"/>
</dbReference>
<evidence type="ECO:0000256" key="2">
    <source>
        <dbReference type="ARBA" id="ARBA00022771"/>
    </source>
</evidence>
<evidence type="ECO:0000313" key="8">
    <source>
        <dbReference type="EMBL" id="TQB76984.1"/>
    </source>
</evidence>
<dbReference type="Pfam" id="PF13923">
    <property type="entry name" value="zf-C3HC4_2"/>
    <property type="match status" value="1"/>
</dbReference>
<dbReference type="Pfam" id="PF02190">
    <property type="entry name" value="LON_substr_bdg"/>
    <property type="match status" value="1"/>
</dbReference>
<dbReference type="InterPro" id="IPR013083">
    <property type="entry name" value="Znf_RING/FYVE/PHD"/>
</dbReference>
<evidence type="ECO:0000259" key="6">
    <source>
        <dbReference type="PROSITE" id="PS50089"/>
    </source>
</evidence>
<evidence type="ECO:0000259" key="7">
    <source>
        <dbReference type="PROSITE" id="PS51787"/>
    </source>
</evidence>
<sequence length="733" mass="81470">MEDATNLEPTDPTTSSRPPSPVPLSQSEHNEHESEYPMMSSWADPDPQRSPSPSPSLQTDAKTDNINDSSIDIIPAAHSIIHLIQCPRCSLPLKYPLRLPCGYTLCRSCLPPVRPRIGITYPVREERVQGFSCYWGAKKPCSGEHCLEDCGVDVLLSKLVGLYGEVLGGAGTDSAIEEEGKGAMKVAWKRKGDDVDRQLQEKGDLEKSTDITRGQLLEGVYDLVKRGEFEYDATDVVYEALMDAETGDKKKNDDNNDNGYTQRDRVVFEKLKENLRNELDCQVCYALILEPLTTPCGHTFCRKCVARVLDHSDLCPICRRKLNLPPSVQSEPVNRRVARLVDLLYPEQIAARRDAAVREEAGLDSERTVPLFVCALTFPTMPTFLHIFEPRYRLMIRRVMDSGGGKFGMLMYNRSGEPQGELGASQFMQYGTMLMIDRFELLPDGRSLVLATGLSRFKVLEWSLLDGYHVGKIKRVDDVSLAEEESLEATETMAATIAATQNGNEDGNNENADEVLLESMSTQQLLQMGLDFVHRQRANGATWLQPPFLMAYPDTPTDPVKFPWWLASVLRISEEERYPLLLTTSVRERLKITAGWARKLERKDSIVTSFTPFSFSISISIGSAPVVPSAVSQQPQQIANNNDNSSEEVETYTPQMLVIGTLFAVLMVQMGTSLAQVVQARWRRRGADAVEIAEMPATAEQEREREQPGAAPEGIEGEDGAEGRAGGPTGEVE</sequence>
<dbReference type="Gene3D" id="3.30.40.10">
    <property type="entry name" value="Zinc/RING finger domain, C3HC4 (zinc finger)"/>
    <property type="match status" value="1"/>
</dbReference>
<evidence type="ECO:0000313" key="9">
    <source>
        <dbReference type="Proteomes" id="UP000319663"/>
    </source>
</evidence>
<proteinExistence type="predicted"/>
<feature type="compositionally biased region" description="Low complexity" evidence="5">
    <location>
        <begin position="9"/>
        <end position="27"/>
    </location>
</feature>
<keyword evidence="2 4" id="KW-0863">Zinc-finger</keyword>
<dbReference type="PANTHER" id="PTHR23327:SF42">
    <property type="entry name" value="LON PEPTIDASE N-TERMINAL DOMAIN AND RING FINGER PROTEIN C14F5.10C"/>
    <property type="match status" value="1"/>
</dbReference>
<dbReference type="STRING" id="5098.A0A507R5H8"/>
<dbReference type="InterPro" id="IPR015947">
    <property type="entry name" value="PUA-like_sf"/>
</dbReference>
<feature type="domain" description="Lon N-terminal" evidence="7">
    <location>
        <begin position="366"/>
        <end position="601"/>
    </location>
</feature>
<dbReference type="InterPro" id="IPR017907">
    <property type="entry name" value="Znf_RING_CS"/>
</dbReference>
<dbReference type="EMBL" id="VIFY01000005">
    <property type="protein sequence ID" value="TQB76984.1"/>
    <property type="molecule type" value="Genomic_DNA"/>
</dbReference>
<keyword evidence="9" id="KW-1185">Reference proteome</keyword>
<evidence type="ECO:0000256" key="5">
    <source>
        <dbReference type="SAM" id="MobiDB-lite"/>
    </source>
</evidence>
<dbReference type="PROSITE" id="PS50089">
    <property type="entry name" value="ZF_RING_2"/>
    <property type="match status" value="1"/>
</dbReference>
<evidence type="ECO:0000256" key="1">
    <source>
        <dbReference type="ARBA" id="ARBA00022723"/>
    </source>
</evidence>
<feature type="compositionally biased region" description="Gly residues" evidence="5">
    <location>
        <begin position="723"/>
        <end position="733"/>
    </location>
</feature>
<name>A0A507R5H8_MONPU</name>
<evidence type="ECO:0000256" key="3">
    <source>
        <dbReference type="ARBA" id="ARBA00022833"/>
    </source>
</evidence>
<comment type="caution">
    <text evidence="8">The sequence shown here is derived from an EMBL/GenBank/DDBJ whole genome shotgun (WGS) entry which is preliminary data.</text>
</comment>
<dbReference type="PANTHER" id="PTHR23327">
    <property type="entry name" value="RING FINGER PROTEIN 127"/>
    <property type="match status" value="1"/>
</dbReference>
<dbReference type="InterPro" id="IPR001841">
    <property type="entry name" value="Znf_RING"/>
</dbReference>
<dbReference type="SUPFAM" id="SSF57850">
    <property type="entry name" value="RING/U-box"/>
    <property type="match status" value="2"/>
</dbReference>
<dbReference type="InterPro" id="IPR003111">
    <property type="entry name" value="Lon_prtase_N"/>
</dbReference>
<dbReference type="CDD" id="cd16514">
    <property type="entry name" value="RING-HC_LONFs_rpt2"/>
    <property type="match status" value="1"/>
</dbReference>
<dbReference type="SUPFAM" id="SSF88697">
    <property type="entry name" value="PUA domain-like"/>
    <property type="match status" value="1"/>
</dbReference>
<evidence type="ECO:0000256" key="4">
    <source>
        <dbReference type="PROSITE-ProRule" id="PRU00175"/>
    </source>
</evidence>